<evidence type="ECO:0000313" key="1">
    <source>
        <dbReference type="EMBL" id="ABW67252.1"/>
    </source>
</evidence>
<name>A8ZZ99_DESOH</name>
<dbReference type="EMBL" id="CP000859">
    <property type="protein sequence ID" value="ABW67252.1"/>
    <property type="molecule type" value="Genomic_DNA"/>
</dbReference>
<dbReference type="OrthoDB" id="5509045at2"/>
<gene>
    <name evidence="1" type="ordered locus">Dole_1448</name>
</gene>
<organism evidence="1 2">
    <name type="scientific">Desulfosudis oleivorans (strain DSM 6200 / JCM 39069 / Hxd3)</name>
    <name type="common">Desulfococcus oleovorans</name>
    <dbReference type="NCBI Taxonomy" id="96561"/>
    <lineage>
        <taxon>Bacteria</taxon>
        <taxon>Pseudomonadati</taxon>
        <taxon>Thermodesulfobacteriota</taxon>
        <taxon>Desulfobacteria</taxon>
        <taxon>Desulfobacterales</taxon>
        <taxon>Desulfosudaceae</taxon>
        <taxon>Desulfosudis</taxon>
    </lineage>
</organism>
<evidence type="ECO:0000313" key="2">
    <source>
        <dbReference type="Proteomes" id="UP000008561"/>
    </source>
</evidence>
<protein>
    <recommendedName>
        <fullName evidence="3">Heme NO-binding domain-containing protein</fullName>
    </recommendedName>
</protein>
<dbReference type="KEGG" id="dol:Dole_1448"/>
<keyword evidence="2" id="KW-1185">Reference proteome</keyword>
<reference evidence="1 2" key="1">
    <citation type="submission" date="2007-10" db="EMBL/GenBank/DDBJ databases">
        <title>Complete sequence of Desulfococcus oleovorans Hxd3.</title>
        <authorList>
            <consortium name="US DOE Joint Genome Institute"/>
            <person name="Copeland A."/>
            <person name="Lucas S."/>
            <person name="Lapidus A."/>
            <person name="Barry K."/>
            <person name="Glavina del Rio T."/>
            <person name="Dalin E."/>
            <person name="Tice H."/>
            <person name="Pitluck S."/>
            <person name="Kiss H."/>
            <person name="Brettin T."/>
            <person name="Bruce D."/>
            <person name="Detter J.C."/>
            <person name="Han C."/>
            <person name="Schmutz J."/>
            <person name="Larimer F."/>
            <person name="Land M."/>
            <person name="Hauser L."/>
            <person name="Kyrpides N."/>
            <person name="Kim E."/>
            <person name="Wawrik B."/>
            <person name="Richardson P."/>
        </authorList>
    </citation>
    <scope>NUCLEOTIDE SEQUENCE [LARGE SCALE GENOMIC DNA]</scope>
    <source>
        <strain evidence="2">DSM 6200 / JCM 39069 / Hxd3</strain>
    </source>
</reference>
<proteinExistence type="predicted"/>
<dbReference type="AlphaFoldDB" id="A8ZZ99"/>
<dbReference type="GO" id="GO:0020037">
    <property type="term" value="F:heme binding"/>
    <property type="evidence" value="ECO:0007669"/>
    <property type="project" value="InterPro"/>
</dbReference>
<dbReference type="Proteomes" id="UP000008561">
    <property type="component" value="Chromosome"/>
</dbReference>
<dbReference type="HOGENOM" id="CLU_1459092_0_0_7"/>
<dbReference type="STRING" id="96561.Dole_1448"/>
<evidence type="ECO:0008006" key="3">
    <source>
        <dbReference type="Google" id="ProtNLM"/>
    </source>
</evidence>
<dbReference type="RefSeq" id="WP_012174868.1">
    <property type="nucleotide sequence ID" value="NC_009943.1"/>
</dbReference>
<sequence>MSNTVEVKGTIILDLVKQVRVAKEKNWGDYLLPEDMELIDGEILASQWYPDEFFYRLSHAVFKVIGESKMEACFAFGQLLAHKMAEVYKNIMVPGDPATSIERFLTRRQSFFRGDYADVEKNLLEKGKNRVMVRFYVDTKIRGQEVAPVMMQSILGAAHEIAIMNGAGNVRSKMIDKRDSFDLIVEWD</sequence>
<accession>A8ZZ99</accession>
<dbReference type="Gene3D" id="3.90.1520.10">
    <property type="entry name" value="H-NOX domain"/>
    <property type="match status" value="1"/>
</dbReference>
<dbReference type="InterPro" id="IPR038158">
    <property type="entry name" value="H-NOX_domain_sf"/>
</dbReference>